<reference evidence="1 2" key="1">
    <citation type="journal article" date="2019" name="Int. J. Syst. Evol. Microbiol.">
        <title>The Global Catalogue of Microorganisms (GCM) 10K type strain sequencing project: providing services to taxonomists for standard genome sequencing and annotation.</title>
        <authorList>
            <consortium name="The Broad Institute Genomics Platform"/>
            <consortium name="The Broad Institute Genome Sequencing Center for Infectious Disease"/>
            <person name="Wu L."/>
            <person name="Ma J."/>
        </authorList>
    </citation>
    <scope>NUCLEOTIDE SEQUENCE [LARGE SCALE GENOMIC DNA]</scope>
    <source>
        <strain evidence="1 2">JCM 19585</strain>
    </source>
</reference>
<dbReference type="Pfam" id="PF10025">
    <property type="entry name" value="DUF2267"/>
    <property type="match status" value="1"/>
</dbReference>
<evidence type="ECO:0000313" key="1">
    <source>
        <dbReference type="EMBL" id="GGL23605.1"/>
    </source>
</evidence>
<dbReference type="InterPro" id="IPR018727">
    <property type="entry name" value="DUF2267"/>
</dbReference>
<protein>
    <recommendedName>
        <fullName evidence="3">DUF2267 domain-containing protein</fullName>
    </recommendedName>
</protein>
<gene>
    <name evidence="1" type="ORF">GCM10009037_03960</name>
</gene>
<keyword evidence="2" id="KW-1185">Reference proteome</keyword>
<dbReference type="AlphaFoldDB" id="A0A830EYZ9"/>
<dbReference type="InterPro" id="IPR038282">
    <property type="entry name" value="DUF2267_sf"/>
</dbReference>
<dbReference type="OrthoDB" id="375296at2157"/>
<organism evidence="1 2">
    <name type="scientific">Halarchaeum grantii</name>
    <dbReference type="NCBI Taxonomy" id="1193105"/>
    <lineage>
        <taxon>Archaea</taxon>
        <taxon>Methanobacteriati</taxon>
        <taxon>Methanobacteriota</taxon>
        <taxon>Stenosarchaea group</taxon>
        <taxon>Halobacteria</taxon>
        <taxon>Halobacteriales</taxon>
        <taxon>Halobacteriaceae</taxon>
    </lineage>
</organism>
<evidence type="ECO:0008006" key="3">
    <source>
        <dbReference type="Google" id="ProtNLM"/>
    </source>
</evidence>
<sequence>MSAFIDAVRHHGDFDGDREARIAARVTLVAIGDRLDDADADALAESLPESFADAVTDVGSVDGADEALAARVATVAGLAESERGRADGYVDATLRALRDTVPGDVLVRVADALPDERARTLGVAD</sequence>
<dbReference type="RefSeq" id="WP_188877819.1">
    <property type="nucleotide sequence ID" value="NZ_BMPF01000001.1"/>
</dbReference>
<name>A0A830EYZ9_9EURY</name>
<dbReference type="EMBL" id="BMPF01000001">
    <property type="protein sequence ID" value="GGL23605.1"/>
    <property type="molecule type" value="Genomic_DNA"/>
</dbReference>
<accession>A0A830EYZ9</accession>
<dbReference type="Gene3D" id="1.10.490.110">
    <property type="entry name" value="Uncharacterized conserved protein DUF2267"/>
    <property type="match status" value="1"/>
</dbReference>
<evidence type="ECO:0000313" key="2">
    <source>
        <dbReference type="Proteomes" id="UP000628840"/>
    </source>
</evidence>
<comment type="caution">
    <text evidence="1">The sequence shown here is derived from an EMBL/GenBank/DDBJ whole genome shotgun (WGS) entry which is preliminary data.</text>
</comment>
<proteinExistence type="predicted"/>
<dbReference type="Proteomes" id="UP000628840">
    <property type="component" value="Unassembled WGS sequence"/>
</dbReference>